<reference evidence="1" key="1">
    <citation type="submission" date="2022-07" db="EMBL/GenBank/DDBJ databases">
        <title>Genome Sequence of Phlebia brevispora.</title>
        <authorList>
            <person name="Buettner E."/>
        </authorList>
    </citation>
    <scope>NUCLEOTIDE SEQUENCE</scope>
    <source>
        <strain evidence="1">MPL23</strain>
    </source>
</reference>
<accession>A0ACC1T2Y2</accession>
<evidence type="ECO:0000313" key="1">
    <source>
        <dbReference type="EMBL" id="KAJ3551694.1"/>
    </source>
</evidence>
<sequence>MRTRRLAALRIAFWTATPTDIWCNATPDRAASQFTAGELTCWLLRDLSASATNGARVRRRDDPDVIPRSPGSCIREHRLELCSALPRRMVANTTVTASQLECETGPHALVYDVARLQELYCEEAVYRACVLSAYHMAGSSTRKMIFLSPLWFGLGQCLPFVFTLCDRLIDSKYPVVQLAYTTLFGFHCAFLFLRTGSLLVPIASHAFCNIMGLPGFASDLSLFPQKRIAIAAAYIGGVIAYIYTLRSWTAGYNSMYWPA</sequence>
<dbReference type="Proteomes" id="UP001148662">
    <property type="component" value="Unassembled WGS sequence"/>
</dbReference>
<name>A0ACC1T2Y2_9APHY</name>
<dbReference type="EMBL" id="JANHOG010000766">
    <property type="protein sequence ID" value="KAJ3551694.1"/>
    <property type="molecule type" value="Genomic_DNA"/>
</dbReference>
<evidence type="ECO:0000313" key="2">
    <source>
        <dbReference type="Proteomes" id="UP001148662"/>
    </source>
</evidence>
<proteinExistence type="predicted"/>
<gene>
    <name evidence="1" type="ORF">NM688_g4558</name>
</gene>
<organism evidence="1 2">
    <name type="scientific">Phlebia brevispora</name>
    <dbReference type="NCBI Taxonomy" id="194682"/>
    <lineage>
        <taxon>Eukaryota</taxon>
        <taxon>Fungi</taxon>
        <taxon>Dikarya</taxon>
        <taxon>Basidiomycota</taxon>
        <taxon>Agaricomycotina</taxon>
        <taxon>Agaricomycetes</taxon>
        <taxon>Polyporales</taxon>
        <taxon>Meruliaceae</taxon>
        <taxon>Phlebia</taxon>
    </lineage>
</organism>
<protein>
    <submittedName>
        <fullName evidence="1">Uncharacterized protein</fullName>
    </submittedName>
</protein>
<comment type="caution">
    <text evidence="1">The sequence shown here is derived from an EMBL/GenBank/DDBJ whole genome shotgun (WGS) entry which is preliminary data.</text>
</comment>
<keyword evidence="2" id="KW-1185">Reference proteome</keyword>